<protein>
    <recommendedName>
        <fullName evidence="2">Zinc knuckle CX2CX4HX4C domain-containing protein</fullName>
    </recommendedName>
</protein>
<dbReference type="Pfam" id="PF14392">
    <property type="entry name" value="zf-CCHC_4"/>
    <property type="match status" value="1"/>
</dbReference>
<evidence type="ECO:0000256" key="1">
    <source>
        <dbReference type="SAM" id="MobiDB-lite"/>
    </source>
</evidence>
<dbReference type="InterPro" id="IPR025836">
    <property type="entry name" value="Zn_knuckle_CX2CX4HX4C"/>
</dbReference>
<evidence type="ECO:0000313" key="3">
    <source>
        <dbReference type="EMBL" id="KYP56660.1"/>
    </source>
</evidence>
<name>A0A151SP92_CAJCA</name>
<evidence type="ECO:0000313" key="4">
    <source>
        <dbReference type="Proteomes" id="UP000075243"/>
    </source>
</evidence>
<dbReference type="Proteomes" id="UP000075243">
    <property type="component" value="Chromosome 11"/>
</dbReference>
<sequence length="115" mass="12303">MVEREGYAFYVSFEFDRLPLFCFKCNCIGHDDVACRHAGTGVRPQDTQKPNDGPRKSVGAANASAHDANNVSLHVGDSVDESISKNNQLVDGLEDATISATDLSQPCEAGAGMLE</sequence>
<reference evidence="3 4" key="1">
    <citation type="journal article" date="2012" name="Nat. Biotechnol.">
        <title>Draft genome sequence of pigeonpea (Cajanus cajan), an orphan legume crop of resource-poor farmers.</title>
        <authorList>
            <person name="Varshney R.K."/>
            <person name="Chen W."/>
            <person name="Li Y."/>
            <person name="Bharti A.K."/>
            <person name="Saxena R.K."/>
            <person name="Schlueter J.A."/>
            <person name="Donoghue M.T."/>
            <person name="Azam S."/>
            <person name="Fan G."/>
            <person name="Whaley A.M."/>
            <person name="Farmer A.D."/>
            <person name="Sheridan J."/>
            <person name="Iwata A."/>
            <person name="Tuteja R."/>
            <person name="Penmetsa R.V."/>
            <person name="Wu W."/>
            <person name="Upadhyaya H.D."/>
            <person name="Yang S.P."/>
            <person name="Shah T."/>
            <person name="Saxena K.B."/>
            <person name="Michael T."/>
            <person name="McCombie W.R."/>
            <person name="Yang B."/>
            <person name="Zhang G."/>
            <person name="Yang H."/>
            <person name="Wang J."/>
            <person name="Spillane C."/>
            <person name="Cook D.R."/>
            <person name="May G.D."/>
            <person name="Xu X."/>
            <person name="Jackson S.A."/>
        </authorList>
    </citation>
    <scope>NUCLEOTIDE SEQUENCE [LARGE SCALE GENOMIC DNA]</scope>
    <source>
        <strain evidence="4">cv. Asha</strain>
    </source>
</reference>
<gene>
    <name evidence="3" type="ORF">KK1_002904</name>
</gene>
<dbReference type="AlphaFoldDB" id="A0A151SP92"/>
<evidence type="ECO:0000259" key="2">
    <source>
        <dbReference type="Pfam" id="PF14392"/>
    </source>
</evidence>
<keyword evidence="4" id="KW-1185">Reference proteome</keyword>
<feature type="region of interest" description="Disordered" evidence="1">
    <location>
        <begin position="38"/>
        <end position="77"/>
    </location>
</feature>
<dbReference type="EMBL" id="CM003613">
    <property type="protein sequence ID" value="KYP56660.1"/>
    <property type="molecule type" value="Genomic_DNA"/>
</dbReference>
<accession>A0A151SP92</accession>
<organism evidence="3 4">
    <name type="scientific">Cajanus cajan</name>
    <name type="common">Pigeon pea</name>
    <name type="synonym">Cajanus indicus</name>
    <dbReference type="NCBI Taxonomy" id="3821"/>
    <lineage>
        <taxon>Eukaryota</taxon>
        <taxon>Viridiplantae</taxon>
        <taxon>Streptophyta</taxon>
        <taxon>Embryophyta</taxon>
        <taxon>Tracheophyta</taxon>
        <taxon>Spermatophyta</taxon>
        <taxon>Magnoliopsida</taxon>
        <taxon>eudicotyledons</taxon>
        <taxon>Gunneridae</taxon>
        <taxon>Pentapetalae</taxon>
        <taxon>rosids</taxon>
        <taxon>fabids</taxon>
        <taxon>Fabales</taxon>
        <taxon>Fabaceae</taxon>
        <taxon>Papilionoideae</taxon>
        <taxon>50 kb inversion clade</taxon>
        <taxon>NPAAA clade</taxon>
        <taxon>indigoferoid/millettioid clade</taxon>
        <taxon>Phaseoleae</taxon>
        <taxon>Cajanus</taxon>
    </lineage>
</organism>
<dbReference type="Gramene" id="C.cajan_02837.t">
    <property type="protein sequence ID" value="C.cajan_02837.t.cds1"/>
    <property type="gene ID" value="C.cajan_02837"/>
</dbReference>
<proteinExistence type="predicted"/>
<feature type="domain" description="Zinc knuckle CX2CX4HX4C" evidence="2">
    <location>
        <begin position="7"/>
        <end position="36"/>
    </location>
</feature>